<sequence length="225" mass="25392">MSHSSQNSVGKRLSQFLLRQIHHKNETVQPAEPSKTDEFSHLSTPIESDLEKANHWVDSIEMTEANLTSVSKQSIENPMNYHEQYPALQTTLQDVMKKIPDCKSLAYVDIEQRALLGIYSIQSLPVEIQQLIAAATSDLFTAPNMVRVSNLYKQQKGTNEEKSNFNEMIVHGEEDVYVFIRARNNRNHVSVLACNSTTPSGMVLINARQMMPQIEAVTEAMTESI</sequence>
<evidence type="ECO:0000313" key="2">
    <source>
        <dbReference type="Proteomes" id="UP000017813"/>
    </source>
</evidence>
<dbReference type="OrthoDB" id="3531601at2"/>
<accession>V9H5K0</accession>
<dbReference type="EMBL" id="ADCY02000060">
    <property type="protein sequence ID" value="EFG30265.1"/>
    <property type="molecule type" value="Genomic_DNA"/>
</dbReference>
<dbReference type="KEGG" id="smur:BWP33_03390"/>
<comment type="caution">
    <text evidence="1">The sequence shown here is derived from an EMBL/GenBank/DDBJ whole genome shotgun (WGS) entry which is preliminary data.</text>
</comment>
<dbReference type="AlphaFoldDB" id="V9H5K0"/>
<reference evidence="1 2" key="1">
    <citation type="submission" date="2010-03" db="EMBL/GenBank/DDBJ databases">
        <authorList>
            <consortium name="The Broad Institute Genome Sequencing Platform"/>
            <person name="Ward D."/>
            <person name="Earl A."/>
            <person name="Feldgarden M."/>
            <person name="Gevers D."/>
            <person name="Young S."/>
            <person name="Zeng Q."/>
            <person name="Koehrsen M."/>
            <person name="Alvarado L."/>
            <person name="Berlin A.M."/>
            <person name="Borenstein D."/>
            <person name="Chapman S.B."/>
            <person name="Chen Z."/>
            <person name="Engels R."/>
            <person name="Freedman E."/>
            <person name="Gellesch M."/>
            <person name="Goldberg J."/>
            <person name="Griggs A."/>
            <person name="Gujja S."/>
            <person name="Heilman E.R."/>
            <person name="Heiman D.I."/>
            <person name="Hepburn T.A."/>
            <person name="Howarth C."/>
            <person name="Jen D."/>
            <person name="Larson L."/>
            <person name="Mehta T."/>
            <person name="Park D."/>
            <person name="Pearson M."/>
            <person name="Richards J."/>
            <person name="Roberts A."/>
            <person name="Saif S."/>
            <person name="Shea T.D."/>
            <person name="Shenoy N."/>
            <person name="Sisk P."/>
            <person name="Stolte C."/>
            <person name="Sykes S.N."/>
            <person name="Walk T."/>
            <person name="White J."/>
            <person name="Yandava C."/>
            <person name="Izard J."/>
            <person name="Baranova O.V."/>
            <person name="Blanton J.M."/>
            <person name="Tanner A.C."/>
            <person name="Dewhirst F."/>
            <person name="Haas B."/>
            <person name="Nusbaum C."/>
            <person name="Birren B."/>
        </authorList>
    </citation>
    <scope>NUCLEOTIDE SEQUENCE [LARGE SCALE GENOMIC DNA]</scope>
    <source>
        <strain evidence="1 2">ATCC 29453</strain>
    </source>
</reference>
<dbReference type="STRING" id="641147.HMPREF9021_01893"/>
<name>V9H5K0_9NEIS</name>
<evidence type="ECO:0000313" key="1">
    <source>
        <dbReference type="EMBL" id="EFG30265.1"/>
    </source>
</evidence>
<dbReference type="RefSeq" id="WP_002642914.1">
    <property type="nucleotide sequence ID" value="NZ_CP019448.1"/>
</dbReference>
<gene>
    <name evidence="1" type="ORF">HMPREF9021_01893</name>
</gene>
<organism evidence="1 2">
    <name type="scientific">Simonsiella muelleri ATCC 29453</name>
    <dbReference type="NCBI Taxonomy" id="641147"/>
    <lineage>
        <taxon>Bacteria</taxon>
        <taxon>Pseudomonadati</taxon>
        <taxon>Pseudomonadota</taxon>
        <taxon>Betaproteobacteria</taxon>
        <taxon>Neisseriales</taxon>
        <taxon>Neisseriaceae</taxon>
        <taxon>Simonsiella</taxon>
    </lineage>
</organism>
<reference evidence="1 2" key="2">
    <citation type="submission" date="2011-10" db="EMBL/GenBank/DDBJ databases">
        <title>The Genome Sequence of Simonsiella muelleri ATCC 29453.</title>
        <authorList>
            <consortium name="The Broad Institute Genome Sequencing Platform"/>
            <consortium name="The Broad Institute Genome Sequencing Center for Infectious Disease"/>
            <person name="Earl A."/>
            <person name="Ward D."/>
            <person name="Feldgarden M."/>
            <person name="Gevers D."/>
            <person name="Izard J."/>
            <person name="Baranova O.V."/>
            <person name="Blanton J.M."/>
            <person name="Tanner A.C."/>
            <person name="Dewhirst F."/>
            <person name="Young S.K."/>
            <person name="Zeng Q."/>
            <person name="Gargeya S."/>
            <person name="Fitzgerald M."/>
            <person name="Haas B."/>
            <person name="Abouelleil A."/>
            <person name="Alvarado L."/>
            <person name="Arachchi H.M."/>
            <person name="Berlin A."/>
            <person name="Brown A."/>
            <person name="Chapman S.B."/>
            <person name="Chen Z."/>
            <person name="Dunbar C."/>
            <person name="Freedman E."/>
            <person name="Gearin G."/>
            <person name="Goldberg J."/>
            <person name="Griggs A."/>
            <person name="Gujja S."/>
            <person name="Heiman D."/>
            <person name="Howarth C."/>
            <person name="Larson L."/>
            <person name="Lui A."/>
            <person name="MacDonald P.J.P."/>
            <person name="Montmayeur A."/>
            <person name="Murphy C."/>
            <person name="Neiman D."/>
            <person name="Pearson M."/>
            <person name="Priest M."/>
            <person name="Roberts A."/>
            <person name="Saif S."/>
            <person name="Shea T."/>
            <person name="Shenoy N."/>
            <person name="Sisk P."/>
            <person name="Stolte C."/>
            <person name="Sykes S."/>
            <person name="Wortman J."/>
            <person name="Nusbaum C."/>
            <person name="Birren B."/>
        </authorList>
    </citation>
    <scope>NUCLEOTIDE SEQUENCE [LARGE SCALE GENOMIC DNA]</scope>
    <source>
        <strain evidence="1 2">ATCC 29453</strain>
    </source>
</reference>
<proteinExistence type="predicted"/>
<protein>
    <recommendedName>
        <fullName evidence="3">Roadblock/LAMTOR2 domain-containing protein</fullName>
    </recommendedName>
</protein>
<dbReference type="HOGENOM" id="CLU_1229204_0_0_4"/>
<dbReference type="eggNOG" id="COG3829">
    <property type="taxonomic scope" value="Bacteria"/>
</dbReference>
<dbReference type="Proteomes" id="UP000017813">
    <property type="component" value="Unassembled WGS sequence"/>
</dbReference>
<evidence type="ECO:0008006" key="3">
    <source>
        <dbReference type="Google" id="ProtNLM"/>
    </source>
</evidence>
<keyword evidence="2" id="KW-1185">Reference proteome</keyword>